<dbReference type="GO" id="GO:0005829">
    <property type="term" value="C:cytosol"/>
    <property type="evidence" value="ECO:0007669"/>
    <property type="project" value="TreeGrafter"/>
</dbReference>
<dbReference type="SUPFAM" id="SSF52172">
    <property type="entry name" value="CheY-like"/>
    <property type="match status" value="1"/>
</dbReference>
<keyword evidence="3 6" id="KW-0238">DNA-binding</keyword>
<dbReference type="Pfam" id="PF00072">
    <property type="entry name" value="Response_reg"/>
    <property type="match status" value="1"/>
</dbReference>
<feature type="domain" description="Response regulatory" evidence="5">
    <location>
        <begin position="7"/>
        <end position="121"/>
    </location>
</feature>
<dbReference type="EMBL" id="JACCAB010000001">
    <property type="protein sequence ID" value="NYG08632.1"/>
    <property type="molecule type" value="Genomic_DNA"/>
</dbReference>
<dbReference type="PROSITE" id="PS50110">
    <property type="entry name" value="RESPONSE_REGULATORY"/>
    <property type="match status" value="1"/>
</dbReference>
<keyword evidence="1 4" id="KW-0597">Phosphoprotein</keyword>
<organism evidence="6 7">
    <name type="scientific">Pedococcus badiiscoriae</name>
    <dbReference type="NCBI Taxonomy" id="642776"/>
    <lineage>
        <taxon>Bacteria</taxon>
        <taxon>Bacillati</taxon>
        <taxon>Actinomycetota</taxon>
        <taxon>Actinomycetes</taxon>
        <taxon>Micrococcales</taxon>
        <taxon>Intrasporangiaceae</taxon>
        <taxon>Pedococcus</taxon>
    </lineage>
</organism>
<evidence type="ECO:0000256" key="1">
    <source>
        <dbReference type="ARBA" id="ARBA00022553"/>
    </source>
</evidence>
<dbReference type="GO" id="GO:0000156">
    <property type="term" value="F:phosphorelay response regulator activity"/>
    <property type="evidence" value="ECO:0007669"/>
    <property type="project" value="TreeGrafter"/>
</dbReference>
<accession>A0A852WTW8</accession>
<feature type="modified residue" description="4-aspartylphosphate" evidence="4">
    <location>
        <position position="56"/>
    </location>
</feature>
<dbReference type="AlphaFoldDB" id="A0A852WTW8"/>
<dbReference type="SMART" id="SM00448">
    <property type="entry name" value="REC"/>
    <property type="match status" value="1"/>
</dbReference>
<keyword evidence="7" id="KW-1185">Reference proteome</keyword>
<dbReference type="Proteomes" id="UP000573599">
    <property type="component" value="Unassembled WGS sequence"/>
</dbReference>
<dbReference type="GO" id="GO:0006355">
    <property type="term" value="P:regulation of DNA-templated transcription"/>
    <property type="evidence" value="ECO:0007669"/>
    <property type="project" value="TreeGrafter"/>
</dbReference>
<protein>
    <submittedName>
        <fullName evidence="6">DNA-binding response OmpR family regulator</fullName>
    </submittedName>
</protein>
<dbReference type="PANTHER" id="PTHR48111">
    <property type="entry name" value="REGULATOR OF RPOS"/>
    <property type="match status" value="1"/>
</dbReference>
<proteinExistence type="predicted"/>
<dbReference type="GO" id="GO:0000976">
    <property type="term" value="F:transcription cis-regulatory region binding"/>
    <property type="evidence" value="ECO:0007669"/>
    <property type="project" value="TreeGrafter"/>
</dbReference>
<evidence type="ECO:0000313" key="6">
    <source>
        <dbReference type="EMBL" id="NYG08632.1"/>
    </source>
</evidence>
<dbReference type="InterPro" id="IPR011006">
    <property type="entry name" value="CheY-like_superfamily"/>
</dbReference>
<evidence type="ECO:0000256" key="3">
    <source>
        <dbReference type="ARBA" id="ARBA00023125"/>
    </source>
</evidence>
<dbReference type="CDD" id="cd17574">
    <property type="entry name" value="REC_OmpR"/>
    <property type="match status" value="1"/>
</dbReference>
<dbReference type="Gene3D" id="3.40.50.2300">
    <property type="match status" value="1"/>
</dbReference>
<evidence type="ECO:0000313" key="7">
    <source>
        <dbReference type="Proteomes" id="UP000573599"/>
    </source>
</evidence>
<dbReference type="InterPro" id="IPR039420">
    <property type="entry name" value="WalR-like"/>
</dbReference>
<name>A0A852WTW8_9MICO</name>
<reference evidence="6 7" key="1">
    <citation type="submission" date="2020-07" db="EMBL/GenBank/DDBJ databases">
        <title>Sequencing the genomes of 1000 actinobacteria strains.</title>
        <authorList>
            <person name="Klenk H.-P."/>
        </authorList>
    </citation>
    <scope>NUCLEOTIDE SEQUENCE [LARGE SCALE GENOMIC DNA]</scope>
    <source>
        <strain evidence="6 7">DSM 23987</strain>
    </source>
</reference>
<evidence type="ECO:0000259" key="5">
    <source>
        <dbReference type="PROSITE" id="PS50110"/>
    </source>
</evidence>
<dbReference type="InterPro" id="IPR001789">
    <property type="entry name" value="Sig_transdc_resp-reg_receiver"/>
</dbReference>
<dbReference type="PANTHER" id="PTHR48111:SF40">
    <property type="entry name" value="PHOSPHATE REGULON TRANSCRIPTIONAL REGULATORY PROTEIN PHOB"/>
    <property type="match status" value="1"/>
</dbReference>
<evidence type="ECO:0000256" key="2">
    <source>
        <dbReference type="ARBA" id="ARBA00023012"/>
    </source>
</evidence>
<evidence type="ECO:0000256" key="4">
    <source>
        <dbReference type="PROSITE-ProRule" id="PRU00169"/>
    </source>
</evidence>
<comment type="caution">
    <text evidence="6">The sequence shown here is derived from an EMBL/GenBank/DDBJ whole genome shotgun (WGS) entry which is preliminary data.</text>
</comment>
<dbReference type="RefSeq" id="WP_337795439.1">
    <property type="nucleotide sequence ID" value="NZ_JACCAB010000001.1"/>
</dbReference>
<keyword evidence="2" id="KW-0902">Two-component regulatory system</keyword>
<sequence length="138" mass="15351">MTDLQPLVLVADDDPDVVELVDYKLTRAGYRTITVSHGLGAWEAFISEQPDLLILDIQMPGLSGTQILRRARMERPDVPVILLSALSRDDDIATGFAMGADDYIVKPFSPRELISRVKRLMRQTHRSWEGADGSSARA</sequence>
<dbReference type="GO" id="GO:0032993">
    <property type="term" value="C:protein-DNA complex"/>
    <property type="evidence" value="ECO:0007669"/>
    <property type="project" value="TreeGrafter"/>
</dbReference>
<gene>
    <name evidence="6" type="ORF">BJ986_003119</name>
</gene>